<dbReference type="Proteomes" id="UP000244682">
    <property type="component" value="Chromosome"/>
</dbReference>
<dbReference type="InterPro" id="IPR015943">
    <property type="entry name" value="WD40/YVTN_repeat-like_dom_sf"/>
</dbReference>
<proteinExistence type="predicted"/>
<sequence>MLADGRTRITLLAVVFITSMMLTFSDSFFSAPERIRTRTYQPEKEAMKLTSLAISSFRGGVMITGARDAMRVDLVTCDQKTRSCSHSKNIAFNPADEPDIPLLNLKISPDKKAIGDYLHKQTYNLRRSEVYGDRPLVPVTYIMTEQKGDLRVSAMFMGRVRSQLCDIQGRCLIIFSDYASYGKEYVFYSRDGGQQWQWLSQWTMPEPAGETQLLAITEPGSVLMVQRDTLYQTRDSGKHWRPLFSMDNRKKRYQDDGRWYTSLNTTNWHYNGDGRVIAWMKDEQNDPENTILACFNTRTTETESDQVIPGEIDALDSTTGGDIYFVLTEKTRKRPEVNHFNCNGGYSQKLETGGSHIYGLHGGRDDLLIAELGSETRISDDGGLSWNTAAPLAKEYGETVLFDKWNNRLFYFQESHYSNNPEGNRYGIEYKTSAVQQ</sequence>
<protein>
    <recommendedName>
        <fullName evidence="3">Exo-alpha-sialidase</fullName>
    </recommendedName>
</protein>
<dbReference type="AlphaFoldDB" id="A0AAU8ZQD6"/>
<name>A0AAU8ZQD6_MORMO</name>
<dbReference type="Gene3D" id="2.130.10.10">
    <property type="entry name" value="YVTN repeat-like/Quinoprotein amine dehydrogenase"/>
    <property type="match status" value="1"/>
</dbReference>
<accession>A0AAU8ZQD6</accession>
<dbReference type="RefSeq" id="WP_108657029.1">
    <property type="nucleotide sequence ID" value="NZ_CP028956.1"/>
</dbReference>
<evidence type="ECO:0008006" key="3">
    <source>
        <dbReference type="Google" id="ProtNLM"/>
    </source>
</evidence>
<gene>
    <name evidence="1" type="ORF">AM380_16625</name>
</gene>
<dbReference type="EMBL" id="CP028956">
    <property type="protein sequence ID" value="AWC95149.1"/>
    <property type="molecule type" value="Genomic_DNA"/>
</dbReference>
<organism evidence="1 2">
    <name type="scientific">Morganella morganii</name>
    <name type="common">Proteus morganii</name>
    <dbReference type="NCBI Taxonomy" id="582"/>
    <lineage>
        <taxon>Bacteria</taxon>
        <taxon>Pseudomonadati</taxon>
        <taxon>Pseudomonadota</taxon>
        <taxon>Gammaproteobacteria</taxon>
        <taxon>Enterobacterales</taxon>
        <taxon>Morganellaceae</taxon>
        <taxon>Morganella</taxon>
    </lineage>
</organism>
<evidence type="ECO:0000313" key="1">
    <source>
        <dbReference type="EMBL" id="AWC95149.1"/>
    </source>
</evidence>
<reference evidence="1 2" key="1">
    <citation type="submission" date="2018-04" db="EMBL/GenBank/DDBJ databases">
        <title>Whole genome sequencing of Morganella morganii AR_0133.</title>
        <authorList>
            <person name="Conlan S."/>
            <person name="Thomas P.J."/>
            <person name="Mullikin J."/>
            <person name="Frank K.M."/>
            <person name="Segre J.A."/>
        </authorList>
    </citation>
    <scope>NUCLEOTIDE SEQUENCE [LARGE SCALE GENOMIC DNA]</scope>
    <source>
        <strain evidence="1 2">AR_0133</strain>
    </source>
</reference>
<dbReference type="SUPFAM" id="SSF110296">
    <property type="entry name" value="Oligoxyloglucan reducing end-specific cellobiohydrolase"/>
    <property type="match status" value="1"/>
</dbReference>
<evidence type="ECO:0000313" key="2">
    <source>
        <dbReference type="Proteomes" id="UP000244682"/>
    </source>
</evidence>